<evidence type="ECO:0000256" key="18">
    <source>
        <dbReference type="ARBA" id="ARBA00051921"/>
    </source>
</evidence>
<evidence type="ECO:0000256" key="12">
    <source>
        <dbReference type="ARBA" id="ARBA00034423"/>
    </source>
</evidence>
<sequence length="293" mass="31951">MVRYLIEYFSGCLGGIAGVFVGQPLDTIKVRLQTQGGKYRGVWHCFVSITQKETVYGLFKGMASPMLGVSLINAIVFGVQAQAIQALGKETPYTHFISGAFAGSLQSVVGAPMELAKTQMQVQGIGTRKAQEKKHQVVYKGSVDVLRKTYKSQGIRGCYRGLVITLMRETPAFGCYFATYDVLTSTVLRVNKHETYTMDGISKMLLAGGFAGIASWVITYPADAIKSHIQADGAGGRPRKYNGIIDCTKKLYSSEGLSVFFRGLNSCLLRAFPVNAATFAVVHVSVQYLNSFF</sequence>
<dbReference type="SUPFAM" id="SSF103506">
    <property type="entry name" value="Mitochondrial carrier"/>
    <property type="match status" value="1"/>
</dbReference>
<evidence type="ECO:0000256" key="17">
    <source>
        <dbReference type="ARBA" id="ARBA00051045"/>
    </source>
</evidence>
<proteinExistence type="inferred from homology"/>
<evidence type="ECO:0000256" key="20">
    <source>
        <dbReference type="ARBA" id="ARBA00071763"/>
    </source>
</evidence>
<dbReference type="OMA" id="VYRESGW"/>
<name>H2XKN2_CIOIN</name>
<evidence type="ECO:0000256" key="22">
    <source>
        <dbReference type="ARBA" id="ARBA00078745"/>
    </source>
</evidence>
<evidence type="ECO:0000256" key="23">
    <source>
        <dbReference type="ARBA" id="ARBA00079387"/>
    </source>
</evidence>
<comment type="similarity">
    <text evidence="2 26">Belongs to the mitochondrial carrier (TC 2.A.29) family.</text>
</comment>
<evidence type="ECO:0000256" key="7">
    <source>
        <dbReference type="ARBA" id="ARBA00022970"/>
    </source>
</evidence>
<comment type="subcellular location">
    <subcellularLocation>
        <location evidence="1">Mitochondrion inner membrane</location>
        <topology evidence="1">Multi-pass membrane protein</topology>
    </subcellularLocation>
</comment>
<evidence type="ECO:0000313" key="28">
    <source>
        <dbReference type="Proteomes" id="UP000008144"/>
    </source>
</evidence>
<evidence type="ECO:0000256" key="13">
    <source>
        <dbReference type="ARBA" id="ARBA00034450"/>
    </source>
</evidence>
<protein>
    <recommendedName>
        <fullName evidence="20">Mitochondrial basic amino acids transporter</fullName>
    </recommendedName>
    <alternativeName>
        <fullName evidence="24">Carnitine/acylcarnitine translocase-like</fullName>
    </alternativeName>
    <alternativeName>
        <fullName evidence="23">Mitochondrial carnitine/acylcarnitine carrier protein CACL</fullName>
    </alternativeName>
    <alternativeName>
        <fullName evidence="22">Mitochondrial ornithine transporter 3</fullName>
    </alternativeName>
    <alternativeName>
        <fullName evidence="21">Solute carrier family 25 member 29</fullName>
    </alternativeName>
</protein>
<evidence type="ECO:0000256" key="21">
    <source>
        <dbReference type="ARBA" id="ARBA00076491"/>
    </source>
</evidence>
<keyword evidence="6" id="KW-0999">Mitochondrion inner membrane</keyword>
<dbReference type="GO" id="GO:0005292">
    <property type="term" value="F:high-affinity lysine transmembrane transporter activity"/>
    <property type="evidence" value="ECO:0000318"/>
    <property type="project" value="GO_Central"/>
</dbReference>
<dbReference type="FunFam" id="1.50.40.10:FF:000037">
    <property type="entry name" value="Solute carrier family 25 member 29"/>
    <property type="match status" value="1"/>
</dbReference>
<evidence type="ECO:0000313" key="27">
    <source>
        <dbReference type="Ensembl" id="ENSCINP00000030214.1"/>
    </source>
</evidence>
<keyword evidence="3 26" id="KW-0813">Transport</keyword>
<comment type="catalytic activity">
    <reaction evidence="12">
        <text>L-arginine(in) = L-arginine(out)</text>
        <dbReference type="Rhea" id="RHEA:32143"/>
        <dbReference type="ChEBI" id="CHEBI:32682"/>
    </reaction>
</comment>
<comment type="catalytic activity">
    <reaction evidence="16">
        <text>L-histidine(out) + L-arginine(in) = L-histidine(in) + L-arginine(out)</text>
        <dbReference type="Rhea" id="RHEA:71063"/>
        <dbReference type="ChEBI" id="CHEBI:32682"/>
        <dbReference type="ChEBI" id="CHEBI:57595"/>
    </reaction>
</comment>
<dbReference type="GO" id="GO:0005289">
    <property type="term" value="F:high-affinity L-arginine transmembrane transporter activity"/>
    <property type="evidence" value="ECO:0000318"/>
    <property type="project" value="GO_Central"/>
</dbReference>
<evidence type="ECO:0000256" key="24">
    <source>
        <dbReference type="ARBA" id="ARBA00080567"/>
    </source>
</evidence>
<evidence type="ECO:0000256" key="2">
    <source>
        <dbReference type="ARBA" id="ARBA00006375"/>
    </source>
</evidence>
<feature type="repeat" description="Solcar" evidence="25">
    <location>
        <begin position="2"/>
        <end position="86"/>
    </location>
</feature>
<evidence type="ECO:0000256" key="26">
    <source>
        <dbReference type="RuleBase" id="RU000488"/>
    </source>
</evidence>
<comment type="catalytic activity">
    <reaction evidence="15">
        <text>L-histidine(out) = L-histidine(in)</text>
        <dbReference type="Rhea" id="RHEA:72807"/>
        <dbReference type="ChEBI" id="CHEBI:57595"/>
    </reaction>
</comment>
<evidence type="ECO:0000256" key="5">
    <source>
        <dbReference type="ARBA" id="ARBA00022737"/>
    </source>
</evidence>
<evidence type="ECO:0000256" key="8">
    <source>
        <dbReference type="ARBA" id="ARBA00022989"/>
    </source>
</evidence>
<comment type="catalytic activity">
    <reaction evidence="13">
        <text>L-ornithine(in) = L-ornithine(out)</text>
        <dbReference type="Rhea" id="RHEA:71199"/>
        <dbReference type="ChEBI" id="CHEBI:46911"/>
    </reaction>
</comment>
<dbReference type="GeneTree" id="ENSGT00940000157766"/>
<dbReference type="PRINTS" id="PR00926">
    <property type="entry name" value="MITOCARRIER"/>
</dbReference>
<evidence type="ECO:0000256" key="9">
    <source>
        <dbReference type="ARBA" id="ARBA00023128"/>
    </source>
</evidence>
<dbReference type="EMBL" id="EAAA01000372">
    <property type="status" value="NOT_ANNOTATED_CDS"/>
    <property type="molecule type" value="Genomic_DNA"/>
</dbReference>
<feature type="repeat" description="Solcar" evidence="25">
    <location>
        <begin position="199"/>
        <end position="288"/>
    </location>
</feature>
<dbReference type="InterPro" id="IPR050567">
    <property type="entry name" value="Mitochondrial_Carrier"/>
</dbReference>
<dbReference type="Ensembl" id="ENSCINT00000031541.1">
    <property type="protein sequence ID" value="ENSCINP00000030214.1"/>
    <property type="gene ID" value="ENSCING00000019998.1"/>
</dbReference>
<gene>
    <name evidence="27" type="primary">LOC100175857</name>
</gene>
<comment type="catalytic activity">
    <reaction evidence="17">
        <text>L-homoarginine(in) + L-arginine(out) = L-homoarginine(out) + L-arginine(in)</text>
        <dbReference type="Rhea" id="RHEA:72799"/>
        <dbReference type="ChEBI" id="CHEBI:32682"/>
        <dbReference type="ChEBI" id="CHEBI:143006"/>
    </reaction>
</comment>
<reference evidence="27" key="3">
    <citation type="submission" date="2025-08" db="UniProtKB">
        <authorList>
            <consortium name="Ensembl"/>
        </authorList>
    </citation>
    <scope>IDENTIFICATION</scope>
</reference>
<dbReference type="GO" id="GO:0005739">
    <property type="term" value="C:mitochondrion"/>
    <property type="evidence" value="ECO:0000318"/>
    <property type="project" value="GO_Central"/>
</dbReference>
<evidence type="ECO:0000256" key="11">
    <source>
        <dbReference type="ARBA" id="ARBA00034422"/>
    </source>
</evidence>
<dbReference type="PROSITE" id="PS50920">
    <property type="entry name" value="SOLCAR"/>
    <property type="match status" value="3"/>
</dbReference>
<feature type="repeat" description="Solcar" evidence="25">
    <location>
        <begin position="90"/>
        <end position="186"/>
    </location>
</feature>
<dbReference type="STRING" id="7719.ENSCINP00000030214"/>
<dbReference type="GO" id="GO:1990575">
    <property type="term" value="P:mitochondrial L-ornithine transmembrane transport"/>
    <property type="evidence" value="ECO:0000318"/>
    <property type="project" value="GO_Central"/>
</dbReference>
<comment type="catalytic activity">
    <reaction evidence="19">
        <text>N(omega)-methyl-L-arginine(in) + L-arginine(out) = N(omega)-methyl-L-arginine(out) + L-arginine(in)</text>
        <dbReference type="Rhea" id="RHEA:72803"/>
        <dbReference type="ChEBI" id="CHEBI:32682"/>
        <dbReference type="ChEBI" id="CHEBI:114953"/>
    </reaction>
</comment>
<comment type="catalytic activity">
    <reaction evidence="11">
        <text>L-lysine(in) = L-lysine(out)</text>
        <dbReference type="Rhea" id="RHEA:70935"/>
        <dbReference type="ChEBI" id="CHEBI:32551"/>
    </reaction>
</comment>
<evidence type="ECO:0000256" key="15">
    <source>
        <dbReference type="ARBA" id="ARBA00050592"/>
    </source>
</evidence>
<dbReference type="InterPro" id="IPR018108">
    <property type="entry name" value="MCP_transmembrane"/>
</dbReference>
<keyword evidence="8" id="KW-1133">Transmembrane helix</keyword>
<dbReference type="PANTHER" id="PTHR45624">
    <property type="entry name" value="MITOCHONDRIAL BASIC AMINO ACIDS TRANSPORTER-RELATED"/>
    <property type="match status" value="1"/>
</dbReference>
<evidence type="ECO:0000256" key="3">
    <source>
        <dbReference type="ARBA" id="ARBA00022448"/>
    </source>
</evidence>
<accession>H2XKN2</accession>
<evidence type="ECO:0000256" key="4">
    <source>
        <dbReference type="ARBA" id="ARBA00022692"/>
    </source>
</evidence>
<reference evidence="28" key="1">
    <citation type="journal article" date="2002" name="Science">
        <title>The draft genome of Ciona intestinalis: insights into chordate and vertebrate origins.</title>
        <authorList>
            <person name="Dehal P."/>
            <person name="Satou Y."/>
            <person name="Campbell R.K."/>
            <person name="Chapman J."/>
            <person name="Degnan B."/>
            <person name="De Tomaso A."/>
            <person name="Davidson B."/>
            <person name="Di Gregorio A."/>
            <person name="Gelpke M."/>
            <person name="Goodstein D.M."/>
            <person name="Harafuji N."/>
            <person name="Hastings K.E."/>
            <person name="Ho I."/>
            <person name="Hotta K."/>
            <person name="Huang W."/>
            <person name="Kawashima T."/>
            <person name="Lemaire P."/>
            <person name="Martinez D."/>
            <person name="Meinertzhagen I.A."/>
            <person name="Necula S."/>
            <person name="Nonaka M."/>
            <person name="Putnam N."/>
            <person name="Rash S."/>
            <person name="Saiga H."/>
            <person name="Satake M."/>
            <person name="Terry A."/>
            <person name="Yamada L."/>
            <person name="Wang H.G."/>
            <person name="Awazu S."/>
            <person name="Azumi K."/>
            <person name="Boore J."/>
            <person name="Branno M."/>
            <person name="Chin-Bow S."/>
            <person name="DeSantis R."/>
            <person name="Doyle S."/>
            <person name="Francino P."/>
            <person name="Keys D.N."/>
            <person name="Haga S."/>
            <person name="Hayashi H."/>
            <person name="Hino K."/>
            <person name="Imai K.S."/>
            <person name="Inaba K."/>
            <person name="Kano S."/>
            <person name="Kobayashi K."/>
            <person name="Kobayashi M."/>
            <person name="Lee B.I."/>
            <person name="Makabe K.W."/>
            <person name="Manohar C."/>
            <person name="Matassi G."/>
            <person name="Medina M."/>
            <person name="Mochizuki Y."/>
            <person name="Mount S."/>
            <person name="Morishita T."/>
            <person name="Miura S."/>
            <person name="Nakayama A."/>
            <person name="Nishizaka S."/>
            <person name="Nomoto H."/>
            <person name="Ohta F."/>
            <person name="Oishi K."/>
            <person name="Rigoutsos I."/>
            <person name="Sano M."/>
            <person name="Sasaki A."/>
            <person name="Sasakura Y."/>
            <person name="Shoguchi E."/>
            <person name="Shin-i T."/>
            <person name="Spagnuolo A."/>
            <person name="Stainier D."/>
            <person name="Suzuki M.M."/>
            <person name="Tassy O."/>
            <person name="Takatori N."/>
            <person name="Tokuoka M."/>
            <person name="Yagi K."/>
            <person name="Yoshizaki F."/>
            <person name="Wada S."/>
            <person name="Zhang C."/>
            <person name="Hyatt P.D."/>
            <person name="Larimer F."/>
            <person name="Detter C."/>
            <person name="Doggett N."/>
            <person name="Glavina T."/>
            <person name="Hawkins T."/>
            <person name="Richardson P."/>
            <person name="Lucas S."/>
            <person name="Kohara Y."/>
            <person name="Levine M."/>
            <person name="Satoh N."/>
            <person name="Rokhsar D.S."/>
        </authorList>
    </citation>
    <scope>NUCLEOTIDE SEQUENCE [LARGE SCALE GENOMIC DNA]</scope>
</reference>
<dbReference type="GO" id="GO:0005743">
    <property type="term" value="C:mitochondrial inner membrane"/>
    <property type="evidence" value="ECO:0007669"/>
    <property type="project" value="UniProtKB-SubCell"/>
</dbReference>
<organism evidence="27 28">
    <name type="scientific">Ciona intestinalis</name>
    <name type="common">Transparent sea squirt</name>
    <name type="synonym">Ascidia intestinalis</name>
    <dbReference type="NCBI Taxonomy" id="7719"/>
    <lineage>
        <taxon>Eukaryota</taxon>
        <taxon>Metazoa</taxon>
        <taxon>Chordata</taxon>
        <taxon>Tunicata</taxon>
        <taxon>Ascidiacea</taxon>
        <taxon>Phlebobranchia</taxon>
        <taxon>Cionidae</taxon>
        <taxon>Ciona</taxon>
    </lineage>
</organism>
<comment type="catalytic activity">
    <reaction evidence="14">
        <text>L-lysine(out) + L-arginine(in) = L-lysine(in) + L-arginine(out)</text>
        <dbReference type="Rhea" id="RHEA:70827"/>
        <dbReference type="ChEBI" id="CHEBI:32551"/>
        <dbReference type="ChEBI" id="CHEBI:32682"/>
    </reaction>
</comment>
<dbReference type="Gene3D" id="1.50.40.10">
    <property type="entry name" value="Mitochondrial carrier domain"/>
    <property type="match status" value="2"/>
</dbReference>
<dbReference type="InterPro" id="IPR023395">
    <property type="entry name" value="MCP_dom_sf"/>
</dbReference>
<keyword evidence="5" id="KW-0677">Repeat</keyword>
<keyword evidence="10 25" id="KW-0472">Membrane</keyword>
<dbReference type="Proteomes" id="UP000008144">
    <property type="component" value="Chromosome 1"/>
</dbReference>
<evidence type="ECO:0000256" key="14">
    <source>
        <dbReference type="ARBA" id="ARBA00049090"/>
    </source>
</evidence>
<evidence type="ECO:0000256" key="16">
    <source>
        <dbReference type="ARBA" id="ARBA00050768"/>
    </source>
</evidence>
<reference evidence="27" key="2">
    <citation type="journal article" date="2008" name="Genome Biol.">
        <title>Improved genome assembly and evidence-based global gene model set for the chordate Ciona intestinalis: new insight into intron and operon populations.</title>
        <authorList>
            <person name="Satou Y."/>
            <person name="Mineta K."/>
            <person name="Ogasawara M."/>
            <person name="Sasakura Y."/>
            <person name="Shoguchi E."/>
            <person name="Ueno K."/>
            <person name="Yamada L."/>
            <person name="Matsumoto J."/>
            <person name="Wasserscheid J."/>
            <person name="Dewar K."/>
            <person name="Wiley G.B."/>
            <person name="Macmil S.L."/>
            <person name="Roe B.A."/>
            <person name="Zeller R.W."/>
            <person name="Hastings K.E."/>
            <person name="Lemaire P."/>
            <person name="Lindquist E."/>
            <person name="Endo T."/>
            <person name="Hotta K."/>
            <person name="Inaba K."/>
        </authorList>
    </citation>
    <scope>NUCLEOTIDE SEQUENCE [LARGE SCALE GENOMIC DNA]</scope>
    <source>
        <strain evidence="27">wild type</strain>
    </source>
</reference>
<evidence type="ECO:0000256" key="10">
    <source>
        <dbReference type="ARBA" id="ARBA00023136"/>
    </source>
</evidence>
<evidence type="ECO:0000256" key="1">
    <source>
        <dbReference type="ARBA" id="ARBA00004448"/>
    </source>
</evidence>
<dbReference type="AlphaFoldDB" id="H2XKN2"/>
<dbReference type="InParanoid" id="H2XKN2"/>
<reference evidence="27" key="4">
    <citation type="submission" date="2025-09" db="UniProtKB">
        <authorList>
            <consortium name="Ensembl"/>
        </authorList>
    </citation>
    <scope>IDENTIFICATION</scope>
</reference>
<dbReference type="InterPro" id="IPR002067">
    <property type="entry name" value="MCP"/>
</dbReference>
<keyword evidence="28" id="KW-1185">Reference proteome</keyword>
<dbReference type="PANTHER" id="PTHR45624:SF61">
    <property type="entry name" value="MITOCHONDRIAL BASIC AMINO ACIDS TRANSPORTER"/>
    <property type="match status" value="1"/>
</dbReference>
<dbReference type="HOGENOM" id="CLU_015166_16_1_1"/>
<comment type="catalytic activity">
    <reaction evidence="18">
        <text>L-ornithine(in) + L-arginine(out) = L-ornithine(out) + L-arginine(in)</text>
        <dbReference type="Rhea" id="RHEA:34991"/>
        <dbReference type="ChEBI" id="CHEBI:32682"/>
        <dbReference type="ChEBI" id="CHEBI:46911"/>
    </reaction>
</comment>
<dbReference type="Pfam" id="PF00153">
    <property type="entry name" value="Mito_carr"/>
    <property type="match status" value="3"/>
</dbReference>
<evidence type="ECO:0000256" key="6">
    <source>
        <dbReference type="ARBA" id="ARBA00022792"/>
    </source>
</evidence>
<evidence type="ECO:0000256" key="25">
    <source>
        <dbReference type="PROSITE-ProRule" id="PRU00282"/>
    </source>
</evidence>
<keyword evidence="9" id="KW-0496">Mitochondrion</keyword>
<keyword evidence="7" id="KW-0029">Amino-acid transport</keyword>
<keyword evidence="4 25" id="KW-0812">Transmembrane</keyword>
<evidence type="ECO:0000256" key="19">
    <source>
        <dbReference type="ARBA" id="ARBA00052673"/>
    </source>
</evidence>